<name>A0A9R1TV60_9HYME</name>
<dbReference type="GeneID" id="105263098"/>
<keyword evidence="1" id="KW-0732">Signal</keyword>
<feature type="signal peptide" evidence="1">
    <location>
        <begin position="1"/>
        <end position="19"/>
    </location>
</feature>
<feature type="chain" id="PRO_5040391764" evidence="1">
    <location>
        <begin position="20"/>
        <end position="195"/>
    </location>
</feature>
<accession>A0A9R1TV60</accession>
<keyword evidence="2" id="KW-1185">Reference proteome</keyword>
<evidence type="ECO:0000313" key="3">
    <source>
        <dbReference type="RefSeq" id="XP_011297391.1"/>
    </source>
</evidence>
<reference evidence="3" key="1">
    <citation type="submission" date="2025-08" db="UniProtKB">
        <authorList>
            <consortium name="RefSeq"/>
        </authorList>
    </citation>
    <scope>IDENTIFICATION</scope>
    <source>
        <strain evidence="3">USDA-PBARC FA_bdor</strain>
        <tissue evidence="3">Whole organism</tissue>
    </source>
</reference>
<proteinExistence type="predicted"/>
<organism evidence="2 3">
    <name type="scientific">Fopius arisanus</name>
    <dbReference type="NCBI Taxonomy" id="64838"/>
    <lineage>
        <taxon>Eukaryota</taxon>
        <taxon>Metazoa</taxon>
        <taxon>Ecdysozoa</taxon>
        <taxon>Arthropoda</taxon>
        <taxon>Hexapoda</taxon>
        <taxon>Insecta</taxon>
        <taxon>Pterygota</taxon>
        <taxon>Neoptera</taxon>
        <taxon>Endopterygota</taxon>
        <taxon>Hymenoptera</taxon>
        <taxon>Apocrita</taxon>
        <taxon>Ichneumonoidea</taxon>
        <taxon>Braconidae</taxon>
        <taxon>Opiinae</taxon>
        <taxon>Fopius</taxon>
    </lineage>
</organism>
<dbReference type="RefSeq" id="XP_011297391.1">
    <property type="nucleotide sequence ID" value="XM_011299089.1"/>
</dbReference>
<sequence>MKFVTCLCLILCATQFALADDSCTSIIDPALHYYRGIQIGMTPWIKRIPPHSEPKGIYFDRLDILQEIKNDTEIYVQSQMQYFHRPNLTKIFGTWMPLYNETASFCEPADPCSFLYMLRKLFHISGECPISTGPGPDIPTLLIQKSCMQLKVDTAAPMLRTVFTVWENRSSTAKKLMYGEVYIKNGPNKTRTCEE</sequence>
<protein>
    <submittedName>
        <fullName evidence="3">Uncharacterized protein</fullName>
    </submittedName>
</protein>
<evidence type="ECO:0000313" key="2">
    <source>
        <dbReference type="Proteomes" id="UP000694866"/>
    </source>
</evidence>
<gene>
    <name evidence="3" type="primary">LOC105263098</name>
</gene>
<dbReference type="Proteomes" id="UP000694866">
    <property type="component" value="Unplaced"/>
</dbReference>
<evidence type="ECO:0000256" key="1">
    <source>
        <dbReference type="SAM" id="SignalP"/>
    </source>
</evidence>
<dbReference type="KEGG" id="fas:105263098"/>
<dbReference type="AlphaFoldDB" id="A0A9R1TV60"/>